<dbReference type="Gene3D" id="3.40.1580.10">
    <property type="entry name" value="SMI1/KNR4-like"/>
    <property type="match status" value="1"/>
</dbReference>
<evidence type="ECO:0000259" key="1">
    <source>
        <dbReference type="SMART" id="SM00860"/>
    </source>
</evidence>
<reference evidence="2 3" key="1">
    <citation type="submission" date="2024-09" db="EMBL/GenBank/DDBJ databases">
        <title>Laminarin stimulates single cell rates of sulfate reduction while oxygen inhibits transcriptomic activity in coastal marine sediment.</title>
        <authorList>
            <person name="Lindsay M."/>
            <person name="Orcutt B."/>
            <person name="Emerson D."/>
            <person name="Stepanauskas R."/>
            <person name="D'Angelo T."/>
        </authorList>
    </citation>
    <scope>NUCLEOTIDE SEQUENCE [LARGE SCALE GENOMIC DNA]</scope>
    <source>
        <strain evidence="2">SAG AM-311-K15</strain>
    </source>
</reference>
<protein>
    <submittedName>
        <fullName evidence="2">SMI1/KNR4 family protein</fullName>
    </submittedName>
</protein>
<name>A0ABV6Z1I3_UNCC1</name>
<dbReference type="EMBL" id="JBHPBY010000295">
    <property type="protein sequence ID" value="MFC1852308.1"/>
    <property type="molecule type" value="Genomic_DNA"/>
</dbReference>
<comment type="caution">
    <text evidence="2">The sequence shown here is derived from an EMBL/GenBank/DDBJ whole genome shotgun (WGS) entry which is preliminary data.</text>
</comment>
<dbReference type="InterPro" id="IPR037883">
    <property type="entry name" value="Knr4/Smi1-like_sf"/>
</dbReference>
<dbReference type="InterPro" id="IPR018958">
    <property type="entry name" value="Knr4/Smi1-like_dom"/>
</dbReference>
<dbReference type="Proteomes" id="UP001594351">
    <property type="component" value="Unassembled WGS sequence"/>
</dbReference>
<accession>A0ABV6Z1I3</accession>
<sequence>MPPHGKVLKAEKLAQMHYNAPGLSETLQKLEKWLQKHESPVVNALLPGLTPAEIQKLTKDFPAVLPRELELLYQWHNGTEANCELPLIWYHSFLNLEQALVEYKKLRRLSFITGWQKNWLPIFDFQGEYYFINCSTTQVDALPIFLYFDEVPEIEFSYLNLTTMMATGLKWYESEAAYLIDQEGFLGEDIQKLSKIHQQLNPGVRFPYHVP</sequence>
<dbReference type="SMART" id="SM00860">
    <property type="entry name" value="SMI1_KNR4"/>
    <property type="match status" value="1"/>
</dbReference>
<evidence type="ECO:0000313" key="3">
    <source>
        <dbReference type="Proteomes" id="UP001594351"/>
    </source>
</evidence>
<dbReference type="SUPFAM" id="SSF160631">
    <property type="entry name" value="SMI1/KNR4-like"/>
    <property type="match status" value="1"/>
</dbReference>
<feature type="domain" description="Knr4/Smi1-like" evidence="1">
    <location>
        <begin position="48"/>
        <end position="154"/>
    </location>
</feature>
<gene>
    <name evidence="2" type="ORF">ACFL27_19090</name>
</gene>
<evidence type="ECO:0000313" key="2">
    <source>
        <dbReference type="EMBL" id="MFC1852308.1"/>
    </source>
</evidence>
<keyword evidence="3" id="KW-1185">Reference proteome</keyword>
<proteinExistence type="predicted"/>
<organism evidence="2 3">
    <name type="scientific">candidate division CSSED10-310 bacterium</name>
    <dbReference type="NCBI Taxonomy" id="2855610"/>
    <lineage>
        <taxon>Bacteria</taxon>
        <taxon>Bacteria division CSSED10-310</taxon>
    </lineage>
</organism>
<dbReference type="Pfam" id="PF09346">
    <property type="entry name" value="SMI1_KNR4"/>
    <property type="match status" value="1"/>
</dbReference>